<organism evidence="1 2">
    <name type="scientific">Leptospira fainei serovar Hurstbridge str. BUT 6</name>
    <dbReference type="NCBI Taxonomy" id="1193011"/>
    <lineage>
        <taxon>Bacteria</taxon>
        <taxon>Pseudomonadati</taxon>
        <taxon>Spirochaetota</taxon>
        <taxon>Spirochaetia</taxon>
        <taxon>Leptospirales</taxon>
        <taxon>Leptospiraceae</taxon>
        <taxon>Leptospira</taxon>
    </lineage>
</organism>
<keyword evidence="2" id="KW-1185">Reference proteome</keyword>
<evidence type="ECO:0000313" key="2">
    <source>
        <dbReference type="Proteomes" id="UP000014540"/>
    </source>
</evidence>
<sequence>MKNLVDSLLVSGLFIIAVSENGQLSLKHEVITEADQPVFVFCLQKALSRFADIAFIKGLITDPNEFHPFLWIHTSNIVQKKRFATDFSSAFLAEKEPWKERLKSIRGIPAN</sequence>
<reference evidence="1" key="1">
    <citation type="submission" date="2013-04" db="EMBL/GenBank/DDBJ databases">
        <authorList>
            <person name="Harkins D.M."/>
            <person name="Durkin A.S."/>
            <person name="Selengut J.D."/>
            <person name="Sanka R."/>
            <person name="DePew J."/>
            <person name="Purushe J."/>
            <person name="Ahmed A."/>
            <person name="van der Linden H."/>
            <person name="Goris M.G.A."/>
            <person name="Hartskeerl R.A."/>
            <person name="Vinetz J.M."/>
            <person name="Sutton G.G."/>
            <person name="Nelson W.C."/>
            <person name="Fouts D.E."/>
        </authorList>
    </citation>
    <scope>NUCLEOTIDE SEQUENCE [LARGE SCALE GENOMIC DNA]</scope>
    <source>
        <strain evidence="1">BUT 6</strain>
    </source>
</reference>
<gene>
    <name evidence="1" type="ORF">LEP1GSC058_2351</name>
</gene>
<dbReference type="AlphaFoldDB" id="S3VCV8"/>
<dbReference type="Proteomes" id="UP000014540">
    <property type="component" value="Unassembled WGS sequence"/>
</dbReference>
<dbReference type="STRING" id="1193011.LEP1GSC058_2351"/>
<comment type="caution">
    <text evidence="1">The sequence shown here is derived from an EMBL/GenBank/DDBJ whole genome shotgun (WGS) entry which is preliminary data.</text>
</comment>
<proteinExistence type="predicted"/>
<name>S3VCV8_9LEPT</name>
<dbReference type="EMBL" id="AKWZ02000010">
    <property type="protein sequence ID" value="EPG74335.1"/>
    <property type="molecule type" value="Genomic_DNA"/>
</dbReference>
<evidence type="ECO:0000313" key="1">
    <source>
        <dbReference type="EMBL" id="EPG74335.1"/>
    </source>
</evidence>
<accession>S3VCV8</accession>
<protein>
    <submittedName>
        <fullName evidence="1">Uncharacterized protein</fullName>
    </submittedName>
</protein>